<dbReference type="Proteomes" id="UP000271533">
    <property type="component" value="Chromosome"/>
</dbReference>
<dbReference type="InterPro" id="IPR044139">
    <property type="entry name" value="CysN_NoDQ_III"/>
</dbReference>
<name>A0A3G2I662_BUCRM</name>
<dbReference type="InterPro" id="IPR050100">
    <property type="entry name" value="TRAFAC_GTPase_members"/>
</dbReference>
<dbReference type="InterPro" id="IPR054696">
    <property type="entry name" value="GTP-eEF1A_C"/>
</dbReference>
<evidence type="ECO:0000256" key="6">
    <source>
        <dbReference type="ARBA" id="ARBA00061263"/>
    </source>
</evidence>
<dbReference type="PANTHER" id="PTHR23115">
    <property type="entry name" value="TRANSLATION FACTOR"/>
    <property type="match status" value="1"/>
</dbReference>
<accession>A0A3G2I662</accession>
<dbReference type="GO" id="GO:0005524">
    <property type="term" value="F:ATP binding"/>
    <property type="evidence" value="ECO:0007669"/>
    <property type="project" value="UniProtKB-KW"/>
</dbReference>
<keyword evidence="1 7" id="KW-0808">Transferase</keyword>
<dbReference type="PROSITE" id="PS00301">
    <property type="entry name" value="G_TR_1"/>
    <property type="match status" value="1"/>
</dbReference>
<dbReference type="RefSeq" id="WP_158361671.1">
    <property type="nucleotide sequence ID" value="NZ_CP032759.1"/>
</dbReference>
<dbReference type="Pfam" id="PF22594">
    <property type="entry name" value="GTP-eEF1A_C"/>
    <property type="match status" value="1"/>
</dbReference>
<dbReference type="PRINTS" id="PR00315">
    <property type="entry name" value="ELONGATNFCT"/>
</dbReference>
<keyword evidence="2 7" id="KW-0548">Nucleotidyltransferase</keyword>
<gene>
    <name evidence="7 9" type="primary">cysN</name>
    <name evidence="9" type="ORF">D8S97_01620</name>
</gene>
<dbReference type="InterPro" id="IPR000795">
    <property type="entry name" value="T_Tr_GTP-bd_dom"/>
</dbReference>
<comment type="similarity">
    <text evidence="6 7">Belongs to the TRAFAC class translation factor GTPase superfamily. Classic translation factor GTPase family. CysN/NodQ subfamily.</text>
</comment>
<evidence type="ECO:0000256" key="2">
    <source>
        <dbReference type="ARBA" id="ARBA00022695"/>
    </source>
</evidence>
<dbReference type="GO" id="GO:0003924">
    <property type="term" value="F:GTPase activity"/>
    <property type="evidence" value="ECO:0007669"/>
    <property type="project" value="InterPro"/>
</dbReference>
<dbReference type="InterPro" id="IPR027417">
    <property type="entry name" value="P-loop_NTPase"/>
</dbReference>
<dbReference type="HAMAP" id="MF_00062">
    <property type="entry name" value="Sulf_adenylyltr_sub1"/>
    <property type="match status" value="1"/>
</dbReference>
<evidence type="ECO:0000313" key="10">
    <source>
        <dbReference type="Proteomes" id="UP000271533"/>
    </source>
</evidence>
<dbReference type="GO" id="GO:0000103">
    <property type="term" value="P:sulfate assimilation"/>
    <property type="evidence" value="ECO:0007669"/>
    <property type="project" value="UniProtKB-UniRule"/>
</dbReference>
<dbReference type="CDD" id="cd04166">
    <property type="entry name" value="CysN_ATPS"/>
    <property type="match status" value="1"/>
</dbReference>
<dbReference type="SUPFAM" id="SSF50447">
    <property type="entry name" value="Translation proteins"/>
    <property type="match status" value="1"/>
</dbReference>
<feature type="binding site" evidence="7">
    <location>
        <begin position="114"/>
        <end position="118"/>
    </location>
    <ligand>
        <name>GTP</name>
        <dbReference type="ChEBI" id="CHEBI:37565"/>
    </ligand>
</feature>
<dbReference type="CDD" id="cd04095">
    <property type="entry name" value="CysN_NoDQ_III"/>
    <property type="match status" value="1"/>
</dbReference>
<dbReference type="SUPFAM" id="SSF50465">
    <property type="entry name" value="EF-Tu/eEF-1alpha/eIF2-gamma C-terminal domain"/>
    <property type="match status" value="1"/>
</dbReference>
<dbReference type="InterPro" id="IPR041757">
    <property type="entry name" value="CysN_GTP-bd"/>
</dbReference>
<dbReference type="Pfam" id="PF00009">
    <property type="entry name" value="GTP_EFTU"/>
    <property type="match status" value="1"/>
</dbReference>
<dbReference type="PROSITE" id="PS51722">
    <property type="entry name" value="G_TR_2"/>
    <property type="match status" value="1"/>
</dbReference>
<dbReference type="OrthoDB" id="9804504at2"/>
<dbReference type="GO" id="GO:0005525">
    <property type="term" value="F:GTP binding"/>
    <property type="evidence" value="ECO:0007669"/>
    <property type="project" value="UniProtKB-UniRule"/>
</dbReference>
<dbReference type="NCBIfam" id="NF003478">
    <property type="entry name" value="PRK05124.1"/>
    <property type="match status" value="1"/>
</dbReference>
<feature type="binding site" evidence="7">
    <location>
        <begin position="169"/>
        <end position="172"/>
    </location>
    <ligand>
        <name>GTP</name>
        <dbReference type="ChEBI" id="CHEBI:37565"/>
    </ligand>
</feature>
<dbReference type="InterPro" id="IPR009001">
    <property type="entry name" value="Transl_elong_EF1A/Init_IF2_C"/>
</dbReference>
<comment type="catalytic activity">
    <reaction evidence="7">
        <text>sulfate + ATP + H(+) = adenosine 5'-phosphosulfate + diphosphate</text>
        <dbReference type="Rhea" id="RHEA:18133"/>
        <dbReference type="ChEBI" id="CHEBI:15378"/>
        <dbReference type="ChEBI" id="CHEBI:16189"/>
        <dbReference type="ChEBI" id="CHEBI:30616"/>
        <dbReference type="ChEBI" id="CHEBI:33019"/>
        <dbReference type="ChEBI" id="CHEBI:58243"/>
        <dbReference type="EC" id="2.7.7.4"/>
    </reaction>
</comment>
<dbReference type="InterPro" id="IPR031157">
    <property type="entry name" value="G_TR_CS"/>
</dbReference>
<dbReference type="GO" id="GO:0004781">
    <property type="term" value="F:sulfate adenylyltransferase (ATP) activity"/>
    <property type="evidence" value="ECO:0007669"/>
    <property type="project" value="UniProtKB-UniRule"/>
</dbReference>
<organism evidence="9 10">
    <name type="scientific">Buchnera aphidicola subsp. Rhopalosiphum maidis</name>
    <dbReference type="NCBI Taxonomy" id="118109"/>
    <lineage>
        <taxon>Bacteria</taxon>
        <taxon>Pseudomonadati</taxon>
        <taxon>Pseudomonadota</taxon>
        <taxon>Gammaproteobacteria</taxon>
        <taxon>Enterobacterales</taxon>
        <taxon>Erwiniaceae</taxon>
        <taxon>Buchnera</taxon>
    </lineage>
</organism>
<dbReference type="Gene3D" id="3.40.50.300">
    <property type="entry name" value="P-loop containing nucleotide triphosphate hydrolases"/>
    <property type="match status" value="1"/>
</dbReference>
<dbReference type="EC" id="2.7.7.4" evidence="7"/>
<evidence type="ECO:0000256" key="4">
    <source>
        <dbReference type="ARBA" id="ARBA00022840"/>
    </source>
</evidence>
<dbReference type="CDD" id="cd03695">
    <property type="entry name" value="CysN_NodQ_II"/>
    <property type="match status" value="1"/>
</dbReference>
<keyword evidence="3 7" id="KW-0547">Nucleotide-binding</keyword>
<dbReference type="InterPro" id="IPR005225">
    <property type="entry name" value="Small_GTP-bd"/>
</dbReference>
<feature type="binding site" evidence="7">
    <location>
        <begin position="35"/>
        <end position="42"/>
    </location>
    <ligand>
        <name>GTP</name>
        <dbReference type="ChEBI" id="CHEBI:37565"/>
    </ligand>
</feature>
<dbReference type="GO" id="GO:0070814">
    <property type="term" value="P:hydrogen sulfide biosynthetic process"/>
    <property type="evidence" value="ECO:0007669"/>
    <property type="project" value="UniProtKB-UniRule"/>
</dbReference>
<evidence type="ECO:0000256" key="7">
    <source>
        <dbReference type="HAMAP-Rule" id="MF_00062"/>
    </source>
</evidence>
<evidence type="ECO:0000259" key="8">
    <source>
        <dbReference type="PROSITE" id="PS51722"/>
    </source>
</evidence>
<dbReference type="SUPFAM" id="SSF52540">
    <property type="entry name" value="P-loop containing nucleoside triphosphate hydrolases"/>
    <property type="match status" value="1"/>
</dbReference>
<feature type="domain" description="Tr-type G" evidence="8">
    <location>
        <begin position="26"/>
        <end position="253"/>
    </location>
</feature>
<comment type="function">
    <text evidence="7">With CysD forms the ATP sulfurylase (ATPS) that catalyzes the adenylation of sulfate producing adenosine 5'-phosphosulfate (APS) and diphosphate, the first enzymatic step in sulfur assimilation pathway. APS synthesis involves the formation of a high-energy phosphoric-sulfuric acid anhydride bond driven by GTP hydrolysis by CysN coupled to ATP hydrolysis by CysD.</text>
</comment>
<dbReference type="NCBIfam" id="TIGR00231">
    <property type="entry name" value="small_GTP"/>
    <property type="match status" value="1"/>
</dbReference>
<proteinExistence type="inferred from homology"/>
<dbReference type="NCBIfam" id="TIGR02034">
    <property type="entry name" value="CysN"/>
    <property type="match status" value="1"/>
</dbReference>
<dbReference type="AlphaFoldDB" id="A0A3G2I662"/>
<evidence type="ECO:0000256" key="1">
    <source>
        <dbReference type="ARBA" id="ARBA00022679"/>
    </source>
</evidence>
<evidence type="ECO:0000313" key="9">
    <source>
        <dbReference type="EMBL" id="AYN24924.1"/>
    </source>
</evidence>
<keyword evidence="5 7" id="KW-0342">GTP-binding</keyword>
<reference evidence="9 10" key="1">
    <citation type="submission" date="2018-10" db="EMBL/GenBank/DDBJ databases">
        <title>Genome sequence of the corn leaf aphid (Rhopalosiphum maidis Fitch).</title>
        <authorList>
            <person name="Chen W."/>
            <person name="Shakir S."/>
            <person name="Bigham M."/>
            <person name="Fei Z."/>
            <person name="Jander G."/>
        </authorList>
    </citation>
    <scope>NUCLEOTIDE SEQUENCE [LARGE SCALE GENOMIC DNA]</scope>
    <source>
        <strain evidence="9 10">BTI</strain>
    </source>
</reference>
<dbReference type="Gene3D" id="2.40.30.10">
    <property type="entry name" value="Translation factors"/>
    <property type="match status" value="2"/>
</dbReference>
<evidence type="ECO:0000256" key="3">
    <source>
        <dbReference type="ARBA" id="ARBA00022741"/>
    </source>
</evidence>
<dbReference type="InterPro" id="IPR011779">
    <property type="entry name" value="SO4_adenylTrfase_lsu"/>
</dbReference>
<keyword evidence="4 7" id="KW-0067">ATP-binding</keyword>
<dbReference type="FunFam" id="3.40.50.300:FF:000119">
    <property type="entry name" value="Sulfate adenylyltransferase subunit 1"/>
    <property type="match status" value="1"/>
</dbReference>
<comment type="pathway">
    <text evidence="7">Sulfur metabolism; hydrogen sulfide biosynthesis; sulfite from sulfate: step 1/3.</text>
</comment>
<dbReference type="UniPathway" id="UPA00140">
    <property type="reaction ID" value="UER00204"/>
</dbReference>
<dbReference type="EMBL" id="CP032759">
    <property type="protein sequence ID" value="AYN24924.1"/>
    <property type="molecule type" value="Genomic_DNA"/>
</dbReference>
<evidence type="ECO:0000256" key="5">
    <source>
        <dbReference type="ARBA" id="ARBA00023134"/>
    </source>
</evidence>
<dbReference type="InterPro" id="IPR009000">
    <property type="entry name" value="Transl_B-barrel_sf"/>
</dbReference>
<comment type="subunit">
    <text evidence="7">Heterodimer composed of CysD, the smaller subunit, and CysN.</text>
</comment>
<dbReference type="InterPro" id="IPR044138">
    <property type="entry name" value="CysN_II"/>
</dbReference>
<sequence length="472" mass="54152">MNKNINTKKLNTKESFQSWLHLNEQKTLLKFLTCGSVDDGKSTLIGRLLHDTKQIYEDQLSSLRNDSKRHGTQGEKIDLALIVDGLQSEREQGITIDVAYRYFSTSKRKFIIADTPGHEQYTRNMVTGASTCDLSILLVDARKGLSKQTYRHSFISTLLGIKYLVVAVNKMDLVKYKEEIFINIKKNFLLFAQSFSQDLKIFFIPISALIGENIVFKSKFMPWYKGFTLLHFLETIKIEDVVNSKEIRFPVQYVNRPDSNFRGYSGTLVSGKIYVGQKIKILPINIHSSVSRILQFDKDLEKAEVGEAITIVLKNEIDVNRGDFFVNVDSLLKPSREAIIDVVWMTNSILEIGNSYIIKLAGKKIRVYIKKVLFKIDVNTLVKKKTNSLKLNSVGRVKIVFSEETVFDDYEENKITGSLIFIDLLSNITVGAGMIRKTIEKEEKLVSHKNNDFELDLYNLILKHFPHWNIKK</sequence>
<protein>
    <recommendedName>
        <fullName evidence="7">Sulfate adenylyltransferase subunit 1</fullName>
        <ecNumber evidence="7">2.7.7.4</ecNumber>
    </recommendedName>
    <alternativeName>
        <fullName evidence="7">ATP-sulfurylase large subunit</fullName>
    </alternativeName>
    <alternativeName>
        <fullName evidence="7">Sulfate adenylate transferase</fullName>
        <shortName evidence="7">SAT</shortName>
    </alternativeName>
</protein>